<sequence>MDDKNTPTSPHEGEEHLISKNKYFDVDGPVFWPSAILIVVFIVVTLAIGAPMNKIFASIQTSISDNGGWFFILSVNLFLFFILFLAFSKYGKIRLGGPEAKPEFSKGGWFAMLFSAGMGIGILFWSVGEPISHFVNPPMGEPRTVEAAKHAMQTTFLHWGLHAWGIYALVGMALAFFTFNKKLPLTISSIFYPLLGEKVNGPLGKGINVLAVVATLFGLATSLGLGVQQVSAGLAHLVNLPDTITVQVILIIVITLGATASVVAGLDAGVKRLSEINIVLAAIFLIFIIIVGPTLFILDSFTQNAGYYIQSFFEISFWTETYQQSDWQNGWTVFYWAWWISWSPFVGMFIARISRGRTLREFVLGVLIVPTLLTFLWLSAFGGSAIFLELNSMADIATAVKENVATSLYVLLEQYPISSITSLVGVLLVTSFFITSSDSGSLVVDSLTAGGKLDAPVPQRVFWALTEGAVAAVLLIGGGLGALQTASIITGLPFALILIILMFSLFKGLQEEHGIMQSAIKKREREDYQKVIGELIRKREASRHAKQPSGAHVPPSDNKNEK</sequence>
<evidence type="ECO:0000256" key="8">
    <source>
        <dbReference type="SAM" id="MobiDB-lite"/>
    </source>
</evidence>
<dbReference type="GO" id="GO:0005886">
    <property type="term" value="C:plasma membrane"/>
    <property type="evidence" value="ECO:0007669"/>
    <property type="project" value="UniProtKB-SubCell"/>
</dbReference>
<feature type="transmembrane region" description="Helical" evidence="9">
    <location>
        <begin position="363"/>
        <end position="388"/>
    </location>
</feature>
<comment type="caution">
    <text evidence="10">The sequence shown here is derived from an EMBL/GenBank/DDBJ whole genome shotgun (WGS) entry which is preliminary data.</text>
</comment>
<feature type="transmembrane region" description="Helical" evidence="9">
    <location>
        <begin position="486"/>
        <end position="506"/>
    </location>
</feature>
<keyword evidence="4" id="KW-1003">Cell membrane</keyword>
<feature type="transmembrane region" description="Helical" evidence="9">
    <location>
        <begin position="461"/>
        <end position="480"/>
    </location>
</feature>
<dbReference type="PROSITE" id="PS01303">
    <property type="entry name" value="BCCT"/>
    <property type="match status" value="1"/>
</dbReference>
<keyword evidence="7 9" id="KW-0472">Membrane</keyword>
<feature type="region of interest" description="Disordered" evidence="8">
    <location>
        <begin position="538"/>
        <end position="562"/>
    </location>
</feature>
<feature type="transmembrane region" description="Helical" evidence="9">
    <location>
        <begin position="415"/>
        <end position="434"/>
    </location>
</feature>
<proteinExistence type="inferred from homology"/>
<dbReference type="InterPro" id="IPR000060">
    <property type="entry name" value="BCCT_transptr"/>
</dbReference>
<feature type="transmembrane region" description="Helical" evidence="9">
    <location>
        <begin position="333"/>
        <end position="351"/>
    </location>
</feature>
<evidence type="ECO:0000313" key="10">
    <source>
        <dbReference type="EMBL" id="RCW30377.1"/>
    </source>
</evidence>
<evidence type="ECO:0000256" key="1">
    <source>
        <dbReference type="ARBA" id="ARBA00004651"/>
    </source>
</evidence>
<feature type="transmembrane region" description="Helical" evidence="9">
    <location>
        <begin position="207"/>
        <end position="226"/>
    </location>
</feature>
<evidence type="ECO:0000313" key="11">
    <source>
        <dbReference type="Proteomes" id="UP000252733"/>
    </source>
</evidence>
<evidence type="ECO:0000256" key="7">
    <source>
        <dbReference type="ARBA" id="ARBA00023136"/>
    </source>
</evidence>
<dbReference type="EMBL" id="QPIZ01000022">
    <property type="protein sequence ID" value="RCW30377.1"/>
    <property type="molecule type" value="Genomic_DNA"/>
</dbReference>
<dbReference type="NCBIfam" id="TIGR00842">
    <property type="entry name" value="bcct"/>
    <property type="match status" value="1"/>
</dbReference>
<comment type="subcellular location">
    <subcellularLocation>
        <location evidence="1">Cell membrane</location>
        <topology evidence="1">Multi-pass membrane protein</topology>
    </subcellularLocation>
</comment>
<keyword evidence="11" id="KW-1185">Reference proteome</keyword>
<name>A0A2T0XPK6_9BACT</name>
<evidence type="ECO:0000256" key="6">
    <source>
        <dbReference type="ARBA" id="ARBA00022989"/>
    </source>
</evidence>
<evidence type="ECO:0000256" key="9">
    <source>
        <dbReference type="SAM" id="Phobius"/>
    </source>
</evidence>
<dbReference type="Pfam" id="PF02028">
    <property type="entry name" value="BCCT"/>
    <property type="match status" value="1"/>
</dbReference>
<dbReference type="Proteomes" id="UP000252733">
    <property type="component" value="Unassembled WGS sequence"/>
</dbReference>
<feature type="transmembrane region" description="Helical" evidence="9">
    <location>
        <begin position="246"/>
        <end position="266"/>
    </location>
</feature>
<dbReference type="RefSeq" id="WP_181256388.1">
    <property type="nucleotide sequence ID" value="NZ_PVTS01000004.1"/>
</dbReference>
<dbReference type="STRING" id="1168289.GCA_000259075_00644"/>
<feature type="transmembrane region" description="Helical" evidence="9">
    <location>
        <begin position="30"/>
        <end position="48"/>
    </location>
</feature>
<gene>
    <name evidence="10" type="ORF">DFO77_12227</name>
</gene>
<organism evidence="10 11">
    <name type="scientific">Marinilabilia salmonicolor</name>
    <dbReference type="NCBI Taxonomy" id="989"/>
    <lineage>
        <taxon>Bacteria</taxon>
        <taxon>Pseudomonadati</taxon>
        <taxon>Bacteroidota</taxon>
        <taxon>Bacteroidia</taxon>
        <taxon>Marinilabiliales</taxon>
        <taxon>Marinilabiliaceae</taxon>
        <taxon>Marinilabilia</taxon>
    </lineage>
</organism>
<comment type="similarity">
    <text evidence="2">Belongs to the BCCT transporter (TC 2.A.15) family.</text>
</comment>
<keyword evidence="3" id="KW-0813">Transport</keyword>
<evidence type="ECO:0000256" key="3">
    <source>
        <dbReference type="ARBA" id="ARBA00022448"/>
    </source>
</evidence>
<dbReference type="InterPro" id="IPR018093">
    <property type="entry name" value="BCCT_CS"/>
</dbReference>
<feature type="transmembrane region" description="Helical" evidence="9">
    <location>
        <begin position="68"/>
        <end position="87"/>
    </location>
</feature>
<evidence type="ECO:0000256" key="5">
    <source>
        <dbReference type="ARBA" id="ARBA00022692"/>
    </source>
</evidence>
<dbReference type="GO" id="GO:0022857">
    <property type="term" value="F:transmembrane transporter activity"/>
    <property type="evidence" value="ECO:0007669"/>
    <property type="project" value="InterPro"/>
</dbReference>
<feature type="transmembrane region" description="Helical" evidence="9">
    <location>
        <begin position="278"/>
        <end position="298"/>
    </location>
</feature>
<keyword evidence="5 9" id="KW-0812">Transmembrane</keyword>
<protein>
    <submittedName>
        <fullName evidence="10">Choline/glycine/proline betaine transport protein</fullName>
    </submittedName>
</protein>
<feature type="transmembrane region" description="Helical" evidence="9">
    <location>
        <begin position="159"/>
        <end position="179"/>
    </location>
</feature>
<evidence type="ECO:0000256" key="2">
    <source>
        <dbReference type="ARBA" id="ARBA00005658"/>
    </source>
</evidence>
<reference evidence="10 11" key="1">
    <citation type="submission" date="2018-07" db="EMBL/GenBank/DDBJ databases">
        <title>Freshwater and sediment microbial communities from various areas in North America, analyzing microbe dynamics in response to fracking.</title>
        <authorList>
            <person name="Lamendella R."/>
        </authorList>
    </citation>
    <scope>NUCLEOTIDE SEQUENCE [LARGE SCALE GENOMIC DNA]</scope>
    <source>
        <strain evidence="10 11">160A</strain>
    </source>
</reference>
<evidence type="ECO:0000256" key="4">
    <source>
        <dbReference type="ARBA" id="ARBA00022475"/>
    </source>
</evidence>
<dbReference type="AlphaFoldDB" id="A0A2T0XPK6"/>
<dbReference type="PANTHER" id="PTHR30047:SF7">
    <property type="entry name" value="HIGH-AFFINITY CHOLINE TRANSPORT PROTEIN"/>
    <property type="match status" value="1"/>
</dbReference>
<dbReference type="PANTHER" id="PTHR30047">
    <property type="entry name" value="HIGH-AFFINITY CHOLINE TRANSPORT PROTEIN-RELATED"/>
    <property type="match status" value="1"/>
</dbReference>
<keyword evidence="6 9" id="KW-1133">Transmembrane helix</keyword>
<accession>A0A2T0XPK6</accession>
<feature type="transmembrane region" description="Helical" evidence="9">
    <location>
        <begin position="108"/>
        <end position="127"/>
    </location>
</feature>